<feature type="signal peptide" evidence="1">
    <location>
        <begin position="1"/>
        <end position="19"/>
    </location>
</feature>
<dbReference type="PANTHER" id="PTHR39200">
    <property type="entry name" value="HYPOTHETICAL EXPORTED PROTEIN"/>
    <property type="match status" value="1"/>
</dbReference>
<dbReference type="Proteomes" id="UP000475249">
    <property type="component" value="Unassembled WGS sequence"/>
</dbReference>
<dbReference type="PANTHER" id="PTHR39200:SF1">
    <property type="entry name" value="AUTO-TRANSPORTER ADHESIN HEAD GIN DOMAIN-CONTAINING PROTEIN-RELATED"/>
    <property type="match status" value="1"/>
</dbReference>
<evidence type="ECO:0000259" key="2">
    <source>
        <dbReference type="Pfam" id="PF10988"/>
    </source>
</evidence>
<evidence type="ECO:0000256" key="1">
    <source>
        <dbReference type="SAM" id="SignalP"/>
    </source>
</evidence>
<keyword evidence="1" id="KW-0732">Signal</keyword>
<dbReference type="Pfam" id="PF10988">
    <property type="entry name" value="DUF2807"/>
    <property type="match status" value="1"/>
</dbReference>
<proteinExistence type="predicted"/>
<comment type="caution">
    <text evidence="3">The sequence shown here is derived from an EMBL/GenBank/DDBJ whole genome shotgun (WGS) entry which is preliminary data.</text>
</comment>
<dbReference type="InterPro" id="IPR021255">
    <property type="entry name" value="DUF2807"/>
</dbReference>
<gene>
    <name evidence="3" type="ORF">GTQ38_08685</name>
</gene>
<feature type="chain" id="PRO_5026747052" evidence="1">
    <location>
        <begin position="20"/>
        <end position="234"/>
    </location>
</feature>
<dbReference type="Gene3D" id="2.160.20.120">
    <property type="match status" value="1"/>
</dbReference>
<protein>
    <submittedName>
        <fullName evidence="3">DUF2807 domain-containing protein</fullName>
    </submittedName>
</protein>
<evidence type="ECO:0000313" key="3">
    <source>
        <dbReference type="EMBL" id="NAS12074.1"/>
    </source>
</evidence>
<reference evidence="3 4" key="1">
    <citation type="submission" date="2020-01" db="EMBL/GenBank/DDBJ databases">
        <title>Bacteria diversity of Porities sp.</title>
        <authorList>
            <person name="Wang G."/>
        </authorList>
    </citation>
    <scope>NUCLEOTIDE SEQUENCE [LARGE SCALE GENOMIC DNA]</scope>
    <source>
        <strain evidence="3 4">R33</strain>
    </source>
</reference>
<feature type="domain" description="Putative auto-transporter adhesin head GIN" evidence="2">
    <location>
        <begin position="29"/>
        <end position="214"/>
    </location>
</feature>
<name>A0A6L9EBK0_9FLAO</name>
<dbReference type="EMBL" id="WXYO01000003">
    <property type="protein sequence ID" value="NAS12074.1"/>
    <property type="molecule type" value="Genomic_DNA"/>
</dbReference>
<evidence type="ECO:0000313" key="4">
    <source>
        <dbReference type="Proteomes" id="UP000475249"/>
    </source>
</evidence>
<dbReference type="RefSeq" id="WP_161435102.1">
    <property type="nucleotide sequence ID" value="NZ_WXYO01000003.1"/>
</dbReference>
<accession>A0A6L9EBK0</accession>
<keyword evidence="4" id="KW-1185">Reference proteome</keyword>
<sequence length="234" mass="25044">MKKLLLFILLVTFLGSALAQNVERRNVGEYDEVSVSGWFDVTLVDGSEGEITLEGKASQLKYIDTEVRDGRLKIEWSKRYNINPFYSFSKINITVPVEDISAVYLSGSGSVIGEEELNANRFSTKLSGSGKIELDVVAEKVNTGISGSGDIVLRGKTKDLDIEVSGSGDVKAFGLEADYVAASISGSADVNVKANEKIWARISGSGDVNYIGSPDKIDSKISGSGSVSKGKVNM</sequence>
<dbReference type="AlphaFoldDB" id="A0A6L9EBK0"/>
<organism evidence="3 4">
    <name type="scientific">Poritiphilus flavus</name>
    <dbReference type="NCBI Taxonomy" id="2697053"/>
    <lineage>
        <taxon>Bacteria</taxon>
        <taxon>Pseudomonadati</taxon>
        <taxon>Bacteroidota</taxon>
        <taxon>Flavobacteriia</taxon>
        <taxon>Flavobacteriales</taxon>
        <taxon>Flavobacteriaceae</taxon>
        <taxon>Poritiphilus</taxon>
    </lineage>
</organism>